<organism evidence="3 4">
    <name type="scientific">Pseudaquabacterium terrae</name>
    <dbReference type="NCBI Taxonomy" id="2732868"/>
    <lineage>
        <taxon>Bacteria</taxon>
        <taxon>Pseudomonadati</taxon>
        <taxon>Pseudomonadota</taxon>
        <taxon>Betaproteobacteria</taxon>
        <taxon>Burkholderiales</taxon>
        <taxon>Sphaerotilaceae</taxon>
        <taxon>Pseudaquabacterium</taxon>
    </lineage>
</organism>
<gene>
    <name evidence="3" type="ORF">HLB44_32315</name>
</gene>
<dbReference type="EMBL" id="JABRWJ010000013">
    <property type="protein sequence ID" value="NRF71683.1"/>
    <property type="molecule type" value="Genomic_DNA"/>
</dbReference>
<dbReference type="Gene3D" id="3.40.50.880">
    <property type="match status" value="1"/>
</dbReference>
<feature type="signal peptide" evidence="1">
    <location>
        <begin position="1"/>
        <end position="26"/>
    </location>
</feature>
<feature type="chain" id="PRO_5045185766" evidence="1">
    <location>
        <begin position="27"/>
        <end position="287"/>
    </location>
</feature>
<keyword evidence="1" id="KW-0732">Signal</keyword>
<proteinExistence type="predicted"/>
<sequence>MTGWLRWLRRLLSAALLGAALPSAFAAEPPGRPAPASAKRLLLVTTTMGWRHSSIETAERVIAQLGAAAGSFTVELAAATPPPEPRADATAAQHAQHANERVAYADRVRVVLADKLAAASLSRYDVVAFVNTTGELPLPDPEALIAWVRAGGAFVGVHSASDTLHGFRPYIDMLGGEFHHHRDQVHIEAVNLAPEHPATRHFGARWNLGGLLEEIYLLQNHRRETVQPLLALDRHPHSGEPGYHGLSWCKPFGRGRVFYTALGHNESVWELPAFQQHLAGGIAWVLR</sequence>
<evidence type="ECO:0000259" key="2">
    <source>
        <dbReference type="Pfam" id="PF06283"/>
    </source>
</evidence>
<protein>
    <submittedName>
        <fullName evidence="3">ThuA domain-containing protein</fullName>
    </submittedName>
</protein>
<feature type="domain" description="ThuA-like" evidence="2">
    <location>
        <begin position="40"/>
        <end position="285"/>
    </location>
</feature>
<evidence type="ECO:0000256" key="1">
    <source>
        <dbReference type="SAM" id="SignalP"/>
    </source>
</evidence>
<dbReference type="SUPFAM" id="SSF52317">
    <property type="entry name" value="Class I glutamine amidotransferase-like"/>
    <property type="match status" value="1"/>
</dbReference>
<keyword evidence="4" id="KW-1185">Reference proteome</keyword>
<dbReference type="Pfam" id="PF06283">
    <property type="entry name" value="ThuA"/>
    <property type="match status" value="1"/>
</dbReference>
<comment type="caution">
    <text evidence="3">The sequence shown here is derived from an EMBL/GenBank/DDBJ whole genome shotgun (WGS) entry which is preliminary data.</text>
</comment>
<name>A0ABX2ESS4_9BURK</name>
<dbReference type="InterPro" id="IPR029062">
    <property type="entry name" value="Class_I_gatase-like"/>
</dbReference>
<dbReference type="InterPro" id="IPR029010">
    <property type="entry name" value="ThuA-like"/>
</dbReference>
<evidence type="ECO:0000313" key="4">
    <source>
        <dbReference type="Proteomes" id="UP000737171"/>
    </source>
</evidence>
<dbReference type="RefSeq" id="WP_173133383.1">
    <property type="nucleotide sequence ID" value="NZ_JABRWJ010000013.1"/>
</dbReference>
<dbReference type="PANTHER" id="PTHR40469">
    <property type="entry name" value="SECRETED GLYCOSYL HYDROLASE"/>
    <property type="match status" value="1"/>
</dbReference>
<evidence type="ECO:0000313" key="3">
    <source>
        <dbReference type="EMBL" id="NRF71683.1"/>
    </source>
</evidence>
<reference evidence="3 4" key="1">
    <citation type="submission" date="2020-05" db="EMBL/GenBank/DDBJ databases">
        <title>Aquincola sp. isolate from soil.</title>
        <authorList>
            <person name="Han J."/>
            <person name="Kim D.-U."/>
        </authorList>
    </citation>
    <scope>NUCLEOTIDE SEQUENCE [LARGE SCALE GENOMIC DNA]</scope>
    <source>
        <strain evidence="3 4">S2</strain>
    </source>
</reference>
<accession>A0ABX2ESS4</accession>
<dbReference type="PANTHER" id="PTHR40469:SF2">
    <property type="entry name" value="GALACTOSE-BINDING DOMAIN-LIKE SUPERFAMILY PROTEIN"/>
    <property type="match status" value="1"/>
</dbReference>
<dbReference type="Proteomes" id="UP000737171">
    <property type="component" value="Unassembled WGS sequence"/>
</dbReference>